<dbReference type="PROSITE" id="PS51257">
    <property type="entry name" value="PROKAR_LIPOPROTEIN"/>
    <property type="match status" value="1"/>
</dbReference>
<evidence type="ECO:0000313" key="4">
    <source>
        <dbReference type="EMBL" id="RON40921.1"/>
    </source>
</evidence>
<dbReference type="GO" id="GO:0030288">
    <property type="term" value="C:outer membrane-bounded periplasmic space"/>
    <property type="evidence" value="ECO:0007669"/>
    <property type="project" value="UniProtKB-ARBA"/>
</dbReference>
<dbReference type="Gene3D" id="3.10.105.10">
    <property type="entry name" value="Dipeptide-binding Protein, Domain 3"/>
    <property type="match status" value="1"/>
</dbReference>
<dbReference type="PIRSF" id="PIRSF002741">
    <property type="entry name" value="MppA"/>
    <property type="match status" value="1"/>
</dbReference>
<dbReference type="AlphaFoldDB" id="A0A423JT83"/>
<accession>A0A423JT83</accession>
<feature type="domain" description="Solute-binding protein family 5" evidence="3">
    <location>
        <begin position="85"/>
        <end position="440"/>
    </location>
</feature>
<proteinExistence type="predicted"/>
<dbReference type="GO" id="GO:1904680">
    <property type="term" value="F:peptide transmembrane transporter activity"/>
    <property type="evidence" value="ECO:0007669"/>
    <property type="project" value="TreeGrafter"/>
</dbReference>
<dbReference type="SUPFAM" id="SSF53850">
    <property type="entry name" value="Periplasmic binding protein-like II"/>
    <property type="match status" value="1"/>
</dbReference>
<dbReference type="PANTHER" id="PTHR30290">
    <property type="entry name" value="PERIPLASMIC BINDING COMPONENT OF ABC TRANSPORTER"/>
    <property type="match status" value="1"/>
</dbReference>
<evidence type="ECO:0000256" key="1">
    <source>
        <dbReference type="ARBA" id="ARBA00022856"/>
    </source>
</evidence>
<name>A0A423JT83_9PSED</name>
<evidence type="ECO:0000313" key="5">
    <source>
        <dbReference type="Proteomes" id="UP000286351"/>
    </source>
</evidence>
<dbReference type="GO" id="GO:0043190">
    <property type="term" value="C:ATP-binding cassette (ABC) transporter complex"/>
    <property type="evidence" value="ECO:0007669"/>
    <property type="project" value="InterPro"/>
</dbReference>
<organism evidence="4 5">
    <name type="scientific">Pseudomonas brassicacearum</name>
    <dbReference type="NCBI Taxonomy" id="930166"/>
    <lineage>
        <taxon>Bacteria</taxon>
        <taxon>Pseudomonadati</taxon>
        <taxon>Pseudomonadota</taxon>
        <taxon>Gammaproteobacteria</taxon>
        <taxon>Pseudomonadales</taxon>
        <taxon>Pseudomonadaceae</taxon>
        <taxon>Pseudomonas</taxon>
    </lineage>
</organism>
<gene>
    <name evidence="4" type="ORF">BK664_05270</name>
</gene>
<dbReference type="InterPro" id="IPR039424">
    <property type="entry name" value="SBP_5"/>
</dbReference>
<dbReference type="Pfam" id="PF00496">
    <property type="entry name" value="SBP_bac_5"/>
    <property type="match status" value="1"/>
</dbReference>
<evidence type="ECO:0000256" key="2">
    <source>
        <dbReference type="ARBA" id="ARBA00022927"/>
    </source>
</evidence>
<dbReference type="RefSeq" id="WP_123364862.1">
    <property type="nucleotide sequence ID" value="NZ_MOBO01000004.1"/>
</dbReference>
<dbReference type="Gene3D" id="3.40.190.10">
    <property type="entry name" value="Periplasmic binding protein-like II"/>
    <property type="match status" value="1"/>
</dbReference>
<dbReference type="EMBL" id="MOBO01000004">
    <property type="protein sequence ID" value="RON40921.1"/>
    <property type="molecule type" value="Genomic_DNA"/>
</dbReference>
<comment type="caution">
    <text evidence="4">The sequence shown here is derived from an EMBL/GenBank/DDBJ whole genome shotgun (WGS) entry which is preliminary data.</text>
</comment>
<keyword evidence="2" id="KW-0813">Transport</keyword>
<keyword evidence="1" id="KW-0571">Peptide transport</keyword>
<evidence type="ECO:0000259" key="3">
    <source>
        <dbReference type="Pfam" id="PF00496"/>
    </source>
</evidence>
<protein>
    <submittedName>
        <fullName evidence="4">ABC transporter substrate-binding protein</fullName>
    </submittedName>
</protein>
<dbReference type="InterPro" id="IPR030678">
    <property type="entry name" value="Peptide/Ni-bd"/>
</dbReference>
<dbReference type="GO" id="GO:0015031">
    <property type="term" value="P:protein transport"/>
    <property type="evidence" value="ECO:0007669"/>
    <property type="project" value="UniProtKB-KW"/>
</dbReference>
<reference evidence="4 5" key="1">
    <citation type="submission" date="2016-10" db="EMBL/GenBank/DDBJ databases">
        <title>Comparative genome analysis of multiple Pseudomonas spp. focuses on biocontrol and plant growth promoting traits.</title>
        <authorList>
            <person name="Tao X.-Y."/>
            <person name="Taylor C.G."/>
        </authorList>
    </citation>
    <scope>NUCLEOTIDE SEQUENCE [LARGE SCALE GENOMIC DNA]</scope>
    <source>
        <strain evidence="4 5">38D4</strain>
    </source>
</reference>
<keyword evidence="2" id="KW-0653">Protein transport</keyword>
<dbReference type="GO" id="GO:0015833">
    <property type="term" value="P:peptide transport"/>
    <property type="evidence" value="ECO:0007669"/>
    <property type="project" value="UniProtKB-KW"/>
</dbReference>
<sequence>MSERSRWLHLSAPLLALLLGACGDPQGSATRAVASAPQHGGTLRVALEGDPQCVDPQQAGNNTALNVGRQLVDSLTDQDPLNGAIVPWLAQRWEVDPDSRRFTFILREGAIFSDGTVVDSAAVKANFEGIVALGARSILGSTYLAGLKGIETPDSHTVVVEFEQPNAQFLQATSTMTLGLLSKATLGLAAGERCQGRLIGSGPFVLKSFVHNQSVSLQRRDDYNWASSLAAHSGKAWLDGIEFLIIPESGVRLGSLASGQIDVNTGVAPQDEQSLASQGLVLLTRANPGVVYNLALNETTPLFADIKVRQALNKAIDRAELQSIISRYQKPASALVASSTPFYRDYSSLLTYDPDAARRLLDEAGWQPGADGVRSKDGQRLSFRLDYWQPTPILELVQQQLKRVGIDLRLNKSTLSQVTALQASGDFSLRFLNLTRADPDVLRTLFDAAGYNINQRKPGEVDRLLRESAETLDSGKRQTLIDQASEWLLRDGHAIALIELATVMAHGKAVQGLHYEASSRLQFFDTWLQP</sequence>
<dbReference type="CDD" id="cd08492">
    <property type="entry name" value="PBP2_NikA_DppA_OppA_like_15"/>
    <property type="match status" value="1"/>
</dbReference>
<dbReference type="Proteomes" id="UP000286351">
    <property type="component" value="Unassembled WGS sequence"/>
</dbReference>
<dbReference type="InterPro" id="IPR000914">
    <property type="entry name" value="SBP_5_dom"/>
</dbReference>